<protein>
    <submittedName>
        <fullName evidence="9">Zinc finger protein 239-like</fullName>
    </submittedName>
</protein>
<dbReference type="Proteomes" id="UP000265020">
    <property type="component" value="Unassembled WGS sequence"/>
</dbReference>
<evidence type="ECO:0000256" key="6">
    <source>
        <dbReference type="PROSITE-ProRule" id="PRU00042"/>
    </source>
</evidence>
<dbReference type="SUPFAM" id="SSF57667">
    <property type="entry name" value="beta-beta-alpha zinc fingers"/>
    <property type="match status" value="2"/>
</dbReference>
<evidence type="ECO:0000259" key="8">
    <source>
        <dbReference type="PROSITE" id="PS50157"/>
    </source>
</evidence>
<dbReference type="PANTHER" id="PTHR24388">
    <property type="entry name" value="ZINC FINGER PROTEIN"/>
    <property type="match status" value="1"/>
</dbReference>
<proteinExistence type="predicted"/>
<dbReference type="InterPro" id="IPR036236">
    <property type="entry name" value="Znf_C2H2_sf"/>
</dbReference>
<dbReference type="Pfam" id="PF23561">
    <property type="entry name" value="zf-C2H2_15"/>
    <property type="match status" value="1"/>
</dbReference>
<evidence type="ECO:0000256" key="1">
    <source>
        <dbReference type="ARBA" id="ARBA00022723"/>
    </source>
</evidence>
<keyword evidence="1" id="KW-0479">Metal-binding</keyword>
<dbReference type="Gene3D" id="3.30.160.60">
    <property type="entry name" value="Classic Zinc Finger"/>
    <property type="match status" value="2"/>
</dbReference>
<feature type="region of interest" description="Disordered" evidence="7">
    <location>
        <begin position="68"/>
        <end position="87"/>
    </location>
</feature>
<dbReference type="FunFam" id="3.30.160.60:FF:002343">
    <property type="entry name" value="Zinc finger protein 33A"/>
    <property type="match status" value="1"/>
</dbReference>
<dbReference type="InterPro" id="IPR013087">
    <property type="entry name" value="Znf_C2H2_type"/>
</dbReference>
<dbReference type="Ensembl" id="ENSCVAT00000026535.1">
    <property type="protein sequence ID" value="ENSCVAP00000017772.1"/>
    <property type="gene ID" value="ENSCVAG00000020909.1"/>
</dbReference>
<dbReference type="PROSITE" id="PS00028">
    <property type="entry name" value="ZINC_FINGER_C2H2_1"/>
    <property type="match status" value="2"/>
</dbReference>
<evidence type="ECO:0000256" key="7">
    <source>
        <dbReference type="SAM" id="MobiDB-lite"/>
    </source>
</evidence>
<dbReference type="SMART" id="SM00355">
    <property type="entry name" value="ZnF_C2H2"/>
    <property type="match status" value="4"/>
</dbReference>
<keyword evidence="4" id="KW-0862">Zinc</keyword>
<evidence type="ECO:0000313" key="9">
    <source>
        <dbReference type="Ensembl" id="ENSCVAP00000017772.1"/>
    </source>
</evidence>
<reference evidence="9" key="2">
    <citation type="submission" date="2025-09" db="UniProtKB">
        <authorList>
            <consortium name="Ensembl"/>
        </authorList>
    </citation>
    <scope>IDENTIFICATION</scope>
</reference>
<dbReference type="AlphaFoldDB" id="A0A3Q2DFK3"/>
<dbReference type="GO" id="GO:0000981">
    <property type="term" value="F:DNA-binding transcription factor activity, RNA polymerase II-specific"/>
    <property type="evidence" value="ECO:0007669"/>
    <property type="project" value="TreeGrafter"/>
</dbReference>
<reference evidence="9" key="1">
    <citation type="submission" date="2025-08" db="UniProtKB">
        <authorList>
            <consortium name="Ensembl"/>
        </authorList>
    </citation>
    <scope>IDENTIFICATION</scope>
</reference>
<feature type="domain" description="C2H2-type" evidence="8">
    <location>
        <begin position="155"/>
        <end position="182"/>
    </location>
</feature>
<feature type="domain" description="C2H2-type" evidence="8">
    <location>
        <begin position="128"/>
        <end position="154"/>
    </location>
</feature>
<keyword evidence="3 6" id="KW-0863">Zinc-finger</keyword>
<evidence type="ECO:0000256" key="3">
    <source>
        <dbReference type="ARBA" id="ARBA00022771"/>
    </source>
</evidence>
<dbReference type="GeneTree" id="ENSGT00940000164868"/>
<dbReference type="PROSITE" id="PS50157">
    <property type="entry name" value="ZINC_FINGER_C2H2_2"/>
    <property type="match status" value="3"/>
</dbReference>
<evidence type="ECO:0000313" key="10">
    <source>
        <dbReference type="Proteomes" id="UP000265020"/>
    </source>
</evidence>
<keyword evidence="5" id="KW-0539">Nucleus</keyword>
<keyword evidence="2" id="KW-0677">Repeat</keyword>
<name>A0A3Q2DFK3_CYPVA</name>
<accession>A0A3Q2DFK3</accession>
<evidence type="ECO:0000256" key="4">
    <source>
        <dbReference type="ARBA" id="ARBA00022833"/>
    </source>
</evidence>
<evidence type="ECO:0000256" key="2">
    <source>
        <dbReference type="ARBA" id="ARBA00022737"/>
    </source>
</evidence>
<dbReference type="InterPro" id="IPR050527">
    <property type="entry name" value="Snail/Krueppel_Znf"/>
</dbReference>
<dbReference type="InterPro" id="IPR056436">
    <property type="entry name" value="Znf-C2H2_ZIC1-5/GLI1-3-like"/>
</dbReference>
<evidence type="ECO:0000256" key="5">
    <source>
        <dbReference type="ARBA" id="ARBA00023242"/>
    </source>
</evidence>
<dbReference type="PANTHER" id="PTHR24388:SF53">
    <property type="entry name" value="CHORION TRANSCRIPTION FACTOR CF2-RELATED"/>
    <property type="match status" value="1"/>
</dbReference>
<organism evidence="9 10">
    <name type="scientific">Cyprinodon variegatus</name>
    <name type="common">Sheepshead minnow</name>
    <dbReference type="NCBI Taxonomy" id="28743"/>
    <lineage>
        <taxon>Eukaryota</taxon>
        <taxon>Metazoa</taxon>
        <taxon>Chordata</taxon>
        <taxon>Craniata</taxon>
        <taxon>Vertebrata</taxon>
        <taxon>Euteleostomi</taxon>
        <taxon>Actinopterygii</taxon>
        <taxon>Neopterygii</taxon>
        <taxon>Teleostei</taxon>
        <taxon>Neoteleostei</taxon>
        <taxon>Acanthomorphata</taxon>
        <taxon>Ovalentaria</taxon>
        <taxon>Atherinomorphae</taxon>
        <taxon>Cyprinodontiformes</taxon>
        <taxon>Cyprinodontidae</taxon>
        <taxon>Cyprinodon</taxon>
    </lineage>
</organism>
<keyword evidence="10" id="KW-1185">Reference proteome</keyword>
<feature type="domain" description="C2H2-type" evidence="8">
    <location>
        <begin position="100"/>
        <end position="127"/>
    </location>
</feature>
<dbReference type="GO" id="GO:0008270">
    <property type="term" value="F:zinc ion binding"/>
    <property type="evidence" value="ECO:0007669"/>
    <property type="project" value="UniProtKB-KW"/>
</dbReference>
<dbReference type="GO" id="GO:0000978">
    <property type="term" value="F:RNA polymerase II cis-regulatory region sequence-specific DNA binding"/>
    <property type="evidence" value="ECO:0007669"/>
    <property type="project" value="TreeGrafter"/>
</dbReference>
<sequence length="251" mass="28259">MVAKDCYETNIALVKHAWRHSEEAGSVCGVCGASVQVLKDHLQSEHRTDEGPNCGLAVLHLNEDLKGQPVELTHPPEDNHSSFLSELPSEDSQELQESCHRCPTCQKVFELEARLKAHCRTHSTCKTYLCGVCGKFLSSNRLLIHMRTHTDEKPYHCNRCGKGFTTRGPLTIHMRVHTGETPYRCPHLGMTPLDTLKRGWCLASLFLFCEPWLSLKKRAVIIALHKSGLTGKRIAARLIALQLTIYRIIKN</sequence>